<dbReference type="AlphaFoldDB" id="A0A6J4PSZ8"/>
<evidence type="ECO:0000259" key="2">
    <source>
        <dbReference type="Pfam" id="PF00668"/>
    </source>
</evidence>
<dbReference type="GO" id="GO:0043041">
    <property type="term" value="P:amino acid activation for nonribosomal peptide biosynthetic process"/>
    <property type="evidence" value="ECO:0007669"/>
    <property type="project" value="TreeGrafter"/>
</dbReference>
<dbReference type="Gene3D" id="3.30.559.10">
    <property type="entry name" value="Chloramphenicol acetyltransferase-like domain"/>
    <property type="match status" value="1"/>
</dbReference>
<gene>
    <name evidence="3" type="ORF">AVDCRST_MAG66-2879</name>
</gene>
<feature type="compositionally biased region" description="Low complexity" evidence="1">
    <location>
        <begin position="312"/>
        <end position="324"/>
    </location>
</feature>
<dbReference type="GO" id="GO:0005737">
    <property type="term" value="C:cytoplasm"/>
    <property type="evidence" value="ECO:0007669"/>
    <property type="project" value="TreeGrafter"/>
</dbReference>
<feature type="compositionally biased region" description="Basic residues" evidence="1">
    <location>
        <begin position="355"/>
        <end position="368"/>
    </location>
</feature>
<evidence type="ECO:0000256" key="1">
    <source>
        <dbReference type="SAM" id="MobiDB-lite"/>
    </source>
</evidence>
<dbReference type="InterPro" id="IPR023213">
    <property type="entry name" value="CAT-like_dom_sf"/>
</dbReference>
<dbReference type="PANTHER" id="PTHR45527:SF1">
    <property type="entry name" value="FATTY ACID SYNTHASE"/>
    <property type="match status" value="1"/>
</dbReference>
<dbReference type="GO" id="GO:0044550">
    <property type="term" value="P:secondary metabolite biosynthetic process"/>
    <property type="evidence" value="ECO:0007669"/>
    <property type="project" value="TreeGrafter"/>
</dbReference>
<dbReference type="Pfam" id="PF00668">
    <property type="entry name" value="Condensation"/>
    <property type="match status" value="1"/>
</dbReference>
<accession>A0A6J4PSZ8</accession>
<dbReference type="Gene3D" id="3.30.559.30">
    <property type="entry name" value="Nonribosomal peptide synthetase, condensation domain"/>
    <property type="match status" value="1"/>
</dbReference>
<feature type="domain" description="Condensation" evidence="2">
    <location>
        <begin position="15"/>
        <end position="260"/>
    </location>
</feature>
<sequence length="402" mass="42514">MIESVTGGSPYNLVSTAFVERGVLDVRAFEEAVGATVARHEGLRTVFAEGDAGIVRVVLDDQAPDLTGVVHDGDPAGFDDYVRTTPAAEARSPFDLLTAPAVRFLHFASHTGRQAVVLIAHHMVLDGLPVGLVLTEVFERYAGKRDFGAGTPLRALIRHQEQLRTNGVRDDQAEFWAAHLAGCPSVLELPADQQHPPVQDAAGERARRDLGPVVSTAIRARSRASGVTTFALLLAAFGLTLSRTTGARSLLVGVPLGGGPRARLPDHHRPAAGAALGPPARLHGAGPVDGRELDPADREREGGPGGADGLRSPRASGGRAARPPGQDPRVPRRARGDRGGAAARRAAQAGGLRPPRGRSRRPAPRGLRRPGDRYRAGCRRAPGTSGVRAARVHGAERRRRPR</sequence>
<feature type="compositionally biased region" description="Low complexity" evidence="1">
    <location>
        <begin position="340"/>
        <end position="354"/>
    </location>
</feature>
<proteinExistence type="predicted"/>
<name>A0A6J4PSZ8_9PSEU</name>
<dbReference type="PANTHER" id="PTHR45527">
    <property type="entry name" value="NONRIBOSOMAL PEPTIDE SYNTHETASE"/>
    <property type="match status" value="1"/>
</dbReference>
<dbReference type="GO" id="GO:0003824">
    <property type="term" value="F:catalytic activity"/>
    <property type="evidence" value="ECO:0007669"/>
    <property type="project" value="InterPro"/>
</dbReference>
<feature type="compositionally biased region" description="Low complexity" evidence="1">
    <location>
        <begin position="271"/>
        <end position="286"/>
    </location>
</feature>
<organism evidence="3">
    <name type="scientific">uncultured Pseudonocardia sp</name>
    <dbReference type="NCBI Taxonomy" id="211455"/>
    <lineage>
        <taxon>Bacteria</taxon>
        <taxon>Bacillati</taxon>
        <taxon>Actinomycetota</taxon>
        <taxon>Actinomycetes</taxon>
        <taxon>Pseudonocardiales</taxon>
        <taxon>Pseudonocardiaceae</taxon>
        <taxon>Pseudonocardia</taxon>
        <taxon>environmental samples</taxon>
    </lineage>
</organism>
<dbReference type="SUPFAM" id="SSF52777">
    <property type="entry name" value="CoA-dependent acyltransferases"/>
    <property type="match status" value="2"/>
</dbReference>
<evidence type="ECO:0000313" key="3">
    <source>
        <dbReference type="EMBL" id="CAA9423689.1"/>
    </source>
</evidence>
<dbReference type="GO" id="GO:0008610">
    <property type="term" value="P:lipid biosynthetic process"/>
    <property type="evidence" value="ECO:0007669"/>
    <property type="project" value="UniProtKB-ARBA"/>
</dbReference>
<dbReference type="GO" id="GO:0031177">
    <property type="term" value="F:phosphopantetheine binding"/>
    <property type="evidence" value="ECO:0007669"/>
    <property type="project" value="TreeGrafter"/>
</dbReference>
<feature type="region of interest" description="Disordered" evidence="1">
    <location>
        <begin position="262"/>
        <end position="402"/>
    </location>
</feature>
<reference evidence="3" key="1">
    <citation type="submission" date="2020-02" db="EMBL/GenBank/DDBJ databases">
        <authorList>
            <person name="Meier V. D."/>
        </authorList>
    </citation>
    <scope>NUCLEOTIDE SEQUENCE</scope>
    <source>
        <strain evidence="3">AVDCRST_MAG66</strain>
    </source>
</reference>
<feature type="compositionally biased region" description="Basic and acidic residues" evidence="1">
    <location>
        <begin position="289"/>
        <end position="302"/>
    </location>
</feature>
<dbReference type="EMBL" id="CADCUS010000413">
    <property type="protein sequence ID" value="CAA9423689.1"/>
    <property type="molecule type" value="Genomic_DNA"/>
</dbReference>
<protein>
    <recommendedName>
        <fullName evidence="2">Condensation domain-containing protein</fullName>
    </recommendedName>
</protein>
<dbReference type="InterPro" id="IPR001242">
    <property type="entry name" value="Condensation_dom"/>
</dbReference>